<organism evidence="2 3">
    <name type="scientific">Clostridium senegalense</name>
    <dbReference type="NCBI Taxonomy" id="1465809"/>
    <lineage>
        <taxon>Bacteria</taxon>
        <taxon>Bacillati</taxon>
        <taxon>Bacillota</taxon>
        <taxon>Clostridia</taxon>
        <taxon>Eubacteriales</taxon>
        <taxon>Clostridiaceae</taxon>
        <taxon>Clostridium</taxon>
    </lineage>
</organism>
<evidence type="ECO:0008006" key="4">
    <source>
        <dbReference type="Google" id="ProtNLM"/>
    </source>
</evidence>
<evidence type="ECO:0000256" key="1">
    <source>
        <dbReference type="SAM" id="SignalP"/>
    </source>
</evidence>
<dbReference type="Proteomes" id="UP000481872">
    <property type="component" value="Unassembled WGS sequence"/>
</dbReference>
<dbReference type="RefSeq" id="WP_061995983.1">
    <property type="nucleotide sequence ID" value="NZ_JAAGPU010000009.1"/>
</dbReference>
<dbReference type="AlphaFoldDB" id="A0A6M0H307"/>
<keyword evidence="3" id="KW-1185">Reference proteome</keyword>
<feature type="chain" id="PRO_5026681714" description="DUF3221 domain-containing protein" evidence="1">
    <location>
        <begin position="23"/>
        <end position="116"/>
    </location>
</feature>
<evidence type="ECO:0000313" key="3">
    <source>
        <dbReference type="Proteomes" id="UP000481872"/>
    </source>
</evidence>
<feature type="signal peptide" evidence="1">
    <location>
        <begin position="1"/>
        <end position="22"/>
    </location>
</feature>
<proteinExistence type="predicted"/>
<gene>
    <name evidence="2" type="ORF">G3M99_06755</name>
</gene>
<keyword evidence="1" id="KW-0732">Signal</keyword>
<accession>A0A6M0H307</accession>
<comment type="caution">
    <text evidence="2">The sequence shown here is derived from an EMBL/GenBank/DDBJ whole genome shotgun (WGS) entry which is preliminary data.</text>
</comment>
<evidence type="ECO:0000313" key="2">
    <source>
        <dbReference type="EMBL" id="NEU04564.1"/>
    </source>
</evidence>
<protein>
    <recommendedName>
        <fullName evidence="4">DUF3221 domain-containing protein</fullName>
    </recommendedName>
</protein>
<name>A0A6M0H307_9CLOT</name>
<dbReference type="EMBL" id="JAAGPU010000009">
    <property type="protein sequence ID" value="NEU04564.1"/>
    <property type="molecule type" value="Genomic_DNA"/>
</dbReference>
<reference evidence="2 3" key="1">
    <citation type="submission" date="2020-02" db="EMBL/GenBank/DDBJ databases">
        <title>Genome assembly of a novel Clostridium senegalense strain.</title>
        <authorList>
            <person name="Gupta T.B."/>
            <person name="Jauregui R."/>
            <person name="Maclean P."/>
            <person name="Nawarathana A."/>
            <person name="Brightwell G."/>
        </authorList>
    </citation>
    <scope>NUCLEOTIDE SEQUENCE [LARGE SCALE GENOMIC DNA]</scope>
    <source>
        <strain evidence="2 3">AGRFS4</strain>
    </source>
</reference>
<sequence>MKIKKVLLFTMMMLLITVPVSGKVPKTILIGEVQEVKQEGSYTRLLVEGYLKGCEVYKETVVVIVSEDTKILKPCEKELNKIVFDKGDTVYVELSPAMTKSIPPQSSAMKIQLTKK</sequence>